<sequence length="41" mass="4649">FEAIFGNLGELKPSEEILNARPQNCFSRAGIRKPIFANFPR</sequence>
<dbReference type="EMBL" id="CAJVPQ010009225">
    <property type="protein sequence ID" value="CAG8713614.1"/>
    <property type="molecule type" value="Genomic_DNA"/>
</dbReference>
<comment type="caution">
    <text evidence="1">The sequence shown here is derived from an EMBL/GenBank/DDBJ whole genome shotgun (WGS) entry which is preliminary data.</text>
</comment>
<proteinExistence type="predicted"/>
<name>A0A9N9HYZ5_9GLOM</name>
<feature type="non-terminal residue" evidence="1">
    <location>
        <position position="41"/>
    </location>
</feature>
<keyword evidence="2" id="KW-1185">Reference proteome</keyword>
<evidence type="ECO:0000313" key="1">
    <source>
        <dbReference type="EMBL" id="CAG8713614.1"/>
    </source>
</evidence>
<organism evidence="1 2">
    <name type="scientific">Funneliformis caledonium</name>
    <dbReference type="NCBI Taxonomy" id="1117310"/>
    <lineage>
        <taxon>Eukaryota</taxon>
        <taxon>Fungi</taxon>
        <taxon>Fungi incertae sedis</taxon>
        <taxon>Mucoromycota</taxon>
        <taxon>Glomeromycotina</taxon>
        <taxon>Glomeromycetes</taxon>
        <taxon>Glomerales</taxon>
        <taxon>Glomeraceae</taxon>
        <taxon>Funneliformis</taxon>
    </lineage>
</organism>
<reference evidence="1" key="1">
    <citation type="submission" date="2021-06" db="EMBL/GenBank/DDBJ databases">
        <authorList>
            <person name="Kallberg Y."/>
            <person name="Tangrot J."/>
            <person name="Rosling A."/>
        </authorList>
    </citation>
    <scope>NUCLEOTIDE SEQUENCE</scope>
    <source>
        <strain evidence="1">UK204</strain>
    </source>
</reference>
<dbReference type="AlphaFoldDB" id="A0A9N9HYZ5"/>
<evidence type="ECO:0000313" key="2">
    <source>
        <dbReference type="Proteomes" id="UP000789570"/>
    </source>
</evidence>
<accession>A0A9N9HYZ5</accession>
<dbReference type="Proteomes" id="UP000789570">
    <property type="component" value="Unassembled WGS sequence"/>
</dbReference>
<gene>
    <name evidence="1" type="ORF">FCALED_LOCUS14051</name>
</gene>
<protein>
    <submittedName>
        <fullName evidence="1">8983_t:CDS:1</fullName>
    </submittedName>
</protein>